<accession>A0A9D1G4J1</accession>
<gene>
    <name evidence="4" type="ORF">IAD42_04355</name>
</gene>
<keyword evidence="1 2" id="KW-0238">DNA-binding</keyword>
<dbReference type="InterPro" id="IPR001647">
    <property type="entry name" value="HTH_TetR"/>
</dbReference>
<dbReference type="SUPFAM" id="SSF46689">
    <property type="entry name" value="Homeodomain-like"/>
    <property type="match status" value="1"/>
</dbReference>
<reference evidence="4" key="2">
    <citation type="journal article" date="2021" name="PeerJ">
        <title>Extensive microbial diversity within the chicken gut microbiome revealed by metagenomics and culture.</title>
        <authorList>
            <person name="Gilroy R."/>
            <person name="Ravi A."/>
            <person name="Getino M."/>
            <person name="Pursley I."/>
            <person name="Horton D.L."/>
            <person name="Alikhan N.F."/>
            <person name="Baker D."/>
            <person name="Gharbi K."/>
            <person name="Hall N."/>
            <person name="Watson M."/>
            <person name="Adriaenssens E.M."/>
            <person name="Foster-Nyarko E."/>
            <person name="Jarju S."/>
            <person name="Secka A."/>
            <person name="Antonio M."/>
            <person name="Oren A."/>
            <person name="Chaudhuri R.R."/>
            <person name="La Ragione R."/>
            <person name="Hildebrand F."/>
            <person name="Pallen M.J."/>
        </authorList>
    </citation>
    <scope>NUCLEOTIDE SEQUENCE</scope>
    <source>
        <strain evidence="4">ChiHecec3B27-6122</strain>
    </source>
</reference>
<evidence type="ECO:0000313" key="5">
    <source>
        <dbReference type="Proteomes" id="UP000886876"/>
    </source>
</evidence>
<protein>
    <submittedName>
        <fullName evidence="4">TetR family transcriptional regulator</fullName>
    </submittedName>
</protein>
<feature type="DNA-binding region" description="H-T-H motif" evidence="2">
    <location>
        <begin position="26"/>
        <end position="45"/>
    </location>
</feature>
<dbReference type="Gene3D" id="1.10.357.10">
    <property type="entry name" value="Tetracycline Repressor, domain 2"/>
    <property type="match status" value="1"/>
</dbReference>
<dbReference type="EMBL" id="DVJS01000105">
    <property type="protein sequence ID" value="HIS97188.1"/>
    <property type="molecule type" value="Genomic_DNA"/>
</dbReference>
<comment type="caution">
    <text evidence="4">The sequence shown here is derived from an EMBL/GenBank/DDBJ whole genome shotgun (WGS) entry which is preliminary data.</text>
</comment>
<proteinExistence type="predicted"/>
<dbReference type="PROSITE" id="PS50977">
    <property type="entry name" value="HTH_TETR_2"/>
    <property type="match status" value="1"/>
</dbReference>
<evidence type="ECO:0000256" key="2">
    <source>
        <dbReference type="PROSITE-ProRule" id="PRU00335"/>
    </source>
</evidence>
<dbReference type="GO" id="GO:0003677">
    <property type="term" value="F:DNA binding"/>
    <property type="evidence" value="ECO:0007669"/>
    <property type="project" value="UniProtKB-UniRule"/>
</dbReference>
<name>A0A9D1G4J1_9FIRM</name>
<feature type="domain" description="HTH tetR-type" evidence="3">
    <location>
        <begin position="3"/>
        <end position="63"/>
    </location>
</feature>
<reference evidence="4" key="1">
    <citation type="submission" date="2020-10" db="EMBL/GenBank/DDBJ databases">
        <authorList>
            <person name="Gilroy R."/>
        </authorList>
    </citation>
    <scope>NUCLEOTIDE SEQUENCE</scope>
    <source>
        <strain evidence="4">ChiHecec3B27-6122</strain>
    </source>
</reference>
<dbReference type="InterPro" id="IPR009057">
    <property type="entry name" value="Homeodomain-like_sf"/>
</dbReference>
<dbReference type="Pfam" id="PF14278">
    <property type="entry name" value="TetR_C_8"/>
    <property type="match status" value="1"/>
</dbReference>
<evidence type="ECO:0000256" key="1">
    <source>
        <dbReference type="ARBA" id="ARBA00023125"/>
    </source>
</evidence>
<dbReference type="InterPro" id="IPR039532">
    <property type="entry name" value="TetR_C_Firmicutes"/>
</dbReference>
<organism evidence="4 5">
    <name type="scientific">Candidatus Scatomorpha pullistercoris</name>
    <dbReference type="NCBI Taxonomy" id="2840929"/>
    <lineage>
        <taxon>Bacteria</taxon>
        <taxon>Bacillati</taxon>
        <taxon>Bacillota</taxon>
        <taxon>Clostridia</taxon>
        <taxon>Eubacteriales</taxon>
        <taxon>Candidatus Scatomorpha</taxon>
    </lineage>
</organism>
<evidence type="ECO:0000313" key="4">
    <source>
        <dbReference type="EMBL" id="HIS97188.1"/>
    </source>
</evidence>
<dbReference type="AlphaFoldDB" id="A0A9D1G4J1"/>
<dbReference type="Proteomes" id="UP000886876">
    <property type="component" value="Unassembled WGS sequence"/>
</dbReference>
<dbReference type="Pfam" id="PF00440">
    <property type="entry name" value="TetR_N"/>
    <property type="match status" value="1"/>
</dbReference>
<sequence length="174" mass="20050">MAADMKRIIAEHFDALVRQRGIDKVTVTAVIEDCGISRQTFYYHFQDLMDVVEWSANQAAELMVERSLKAGTYRGALAELIRSTAENRVLLHKLIESQRRAQVERILFKAVRTYLETVLRRKPPELRTEYQDAELALEFLSFGLAGVLFEHCGDRDLDPDKLAEQLVRILKDKL</sequence>
<evidence type="ECO:0000259" key="3">
    <source>
        <dbReference type="PROSITE" id="PS50977"/>
    </source>
</evidence>